<gene>
    <name evidence="1" type="ORF">LEP1GSC150_3825</name>
</gene>
<feature type="non-terminal residue" evidence="1">
    <location>
        <position position="1"/>
    </location>
</feature>
<organism evidence="1 2">
    <name type="scientific">Leptospira interrogans serovar Copenhageni str. LT2050</name>
    <dbReference type="NCBI Taxonomy" id="1001598"/>
    <lineage>
        <taxon>Bacteria</taxon>
        <taxon>Pseudomonadati</taxon>
        <taxon>Spirochaetota</taxon>
        <taxon>Spirochaetia</taxon>
        <taxon>Leptospirales</taxon>
        <taxon>Leptospiraceae</taxon>
        <taxon>Leptospira</taxon>
    </lineage>
</organism>
<dbReference type="InterPro" id="IPR011990">
    <property type="entry name" value="TPR-like_helical_dom_sf"/>
</dbReference>
<dbReference type="AlphaFoldDB" id="M3ISY4"/>
<comment type="caution">
    <text evidence="1">The sequence shown here is derived from an EMBL/GenBank/DDBJ whole genome shotgun (WGS) entry which is preliminary data.</text>
</comment>
<dbReference type="Pfam" id="PF14559">
    <property type="entry name" value="TPR_19"/>
    <property type="match status" value="1"/>
</dbReference>
<dbReference type="Gene3D" id="1.25.40.10">
    <property type="entry name" value="Tetratricopeptide repeat domain"/>
    <property type="match status" value="1"/>
</dbReference>
<reference evidence="1 2" key="1">
    <citation type="submission" date="2013-02" db="EMBL/GenBank/DDBJ databases">
        <authorList>
            <person name="Harkins D.M."/>
            <person name="Durkin A.S."/>
            <person name="Brinkac L.M."/>
            <person name="Haft D.H."/>
            <person name="Selengut J.D."/>
            <person name="Sanka R."/>
            <person name="DePew J."/>
            <person name="Purushe J."/>
            <person name="Tulsiani S.M."/>
            <person name="Graham G.C."/>
            <person name="Burns M.-A."/>
            <person name="Dohnt M.F."/>
            <person name="Smythe L.D."/>
            <person name="McKay D.B."/>
            <person name="Craig S.B."/>
            <person name="Vinetz J.M."/>
            <person name="Sutton G.G."/>
            <person name="Nierman W.C."/>
            <person name="Fouts D.E."/>
        </authorList>
    </citation>
    <scope>NUCLEOTIDE SEQUENCE [LARGE SCALE GENOMIC DNA]</scope>
    <source>
        <strain evidence="1 2">LT2050</strain>
    </source>
</reference>
<dbReference type="Proteomes" id="UP000011778">
    <property type="component" value="Unassembled WGS sequence"/>
</dbReference>
<evidence type="ECO:0000313" key="1">
    <source>
        <dbReference type="EMBL" id="EMG23637.1"/>
    </source>
</evidence>
<accession>M3ISY4</accession>
<dbReference type="EMBL" id="AFMD02000083">
    <property type="protein sequence ID" value="EMG23637.1"/>
    <property type="molecule type" value="Genomic_DNA"/>
</dbReference>
<sequence>VFGGDLFCKRTPKKALYFLNSYLHQNPSDLSARLTLAKIWNQLGKFSSARKELNRILKTKKIFLLWNIFLRKCIL</sequence>
<name>M3ISY4_LEPIT</name>
<dbReference type="SUPFAM" id="SSF48452">
    <property type="entry name" value="TPR-like"/>
    <property type="match status" value="1"/>
</dbReference>
<protein>
    <recommendedName>
        <fullName evidence="3">Tetratricopeptide repeat protein</fullName>
    </recommendedName>
</protein>
<proteinExistence type="predicted"/>
<evidence type="ECO:0000313" key="2">
    <source>
        <dbReference type="Proteomes" id="UP000011778"/>
    </source>
</evidence>
<evidence type="ECO:0008006" key="3">
    <source>
        <dbReference type="Google" id="ProtNLM"/>
    </source>
</evidence>